<comment type="similarity">
    <text evidence="2">Belongs to the GHMP kinase family. Mevalonate kinase subfamily.</text>
</comment>
<dbReference type="PANTHER" id="PTHR43290">
    <property type="entry name" value="MEVALONATE KINASE"/>
    <property type="match status" value="1"/>
</dbReference>
<keyword evidence="10" id="KW-0460">Magnesium</keyword>
<keyword evidence="4" id="KW-0963">Cytoplasm</keyword>
<comment type="pathway">
    <text evidence="12">Isoprenoid biosynthesis; isopentenyl diphosphate biosynthesis via mevalonate pathway; isopentenyl diphosphate from (R)-mevalonate: step 1/3.</text>
</comment>
<keyword evidence="8" id="KW-0418">Kinase</keyword>
<dbReference type="EMBL" id="CP011280">
    <property type="protein sequence ID" value="AKC95180.1"/>
    <property type="molecule type" value="Genomic_DNA"/>
</dbReference>
<dbReference type="PATRIC" id="fig|1069640.6.peg.212"/>
<accession>A0A0E3ZBJ4</accession>
<dbReference type="Gene3D" id="3.30.70.890">
    <property type="entry name" value="GHMP kinase, C-terminal domain"/>
    <property type="match status" value="1"/>
</dbReference>
<reference evidence="15 16" key="1">
    <citation type="journal article" date="2012" name="BMC Genomics">
        <title>Genomic sequence analysis and characterization of Sneathia amnii sp. nov.</title>
        <authorList>
            <consortium name="Vaginal Microbiome Consortium (additional members)"/>
            <person name="Harwich M.D.Jr."/>
            <person name="Serrano M.G."/>
            <person name="Fettweis J.M."/>
            <person name="Alves J.M."/>
            <person name="Reimers M.A."/>
            <person name="Buck G.A."/>
            <person name="Jefferson K.K."/>
        </authorList>
    </citation>
    <scope>NUCLEOTIDE SEQUENCE [LARGE SCALE GENOMIC DNA]</scope>
    <source>
        <strain evidence="15 16">SN35</strain>
    </source>
</reference>
<feature type="domain" description="GHMP kinase N-terminal" evidence="13">
    <location>
        <begin position="58"/>
        <end position="109"/>
    </location>
</feature>
<evidence type="ECO:0000256" key="12">
    <source>
        <dbReference type="ARBA" id="ARBA00029438"/>
    </source>
</evidence>
<dbReference type="Pfam" id="PF00288">
    <property type="entry name" value="GHMP_kinases_N"/>
    <property type="match status" value="1"/>
</dbReference>
<keyword evidence="11" id="KW-0443">Lipid metabolism</keyword>
<evidence type="ECO:0000256" key="6">
    <source>
        <dbReference type="ARBA" id="ARBA00022679"/>
    </source>
</evidence>
<evidence type="ECO:0000259" key="13">
    <source>
        <dbReference type="Pfam" id="PF00288"/>
    </source>
</evidence>
<keyword evidence="9" id="KW-0067">ATP-binding</keyword>
<gene>
    <name evidence="15" type="ORF">VC03_01135</name>
</gene>
<evidence type="ECO:0000256" key="9">
    <source>
        <dbReference type="ARBA" id="ARBA00022840"/>
    </source>
</evidence>
<dbReference type="GO" id="GO:0005524">
    <property type="term" value="F:ATP binding"/>
    <property type="evidence" value="ECO:0007669"/>
    <property type="project" value="UniProtKB-KW"/>
</dbReference>
<evidence type="ECO:0000256" key="10">
    <source>
        <dbReference type="ARBA" id="ARBA00022842"/>
    </source>
</evidence>
<dbReference type="HOGENOM" id="CLU_017814_0_0_0"/>
<dbReference type="EC" id="2.7.1.36" evidence="3"/>
<dbReference type="SUPFAM" id="SSF54211">
    <property type="entry name" value="Ribosomal protein S5 domain 2-like"/>
    <property type="match status" value="1"/>
</dbReference>
<dbReference type="PROSITE" id="PS00627">
    <property type="entry name" value="GHMP_KINASES_ATP"/>
    <property type="match status" value="1"/>
</dbReference>
<feature type="domain" description="GHMP kinase C-terminal" evidence="14">
    <location>
        <begin position="184"/>
        <end position="253"/>
    </location>
</feature>
<evidence type="ECO:0000256" key="8">
    <source>
        <dbReference type="ARBA" id="ARBA00022777"/>
    </source>
</evidence>
<evidence type="ECO:0000256" key="7">
    <source>
        <dbReference type="ARBA" id="ARBA00022741"/>
    </source>
</evidence>
<dbReference type="Gene3D" id="3.30.230.10">
    <property type="match status" value="1"/>
</dbReference>
<dbReference type="PANTHER" id="PTHR43290:SF2">
    <property type="entry name" value="MEVALONATE KINASE"/>
    <property type="match status" value="1"/>
</dbReference>
<dbReference type="SUPFAM" id="SSF55060">
    <property type="entry name" value="GHMP Kinase, C-terminal domain"/>
    <property type="match status" value="1"/>
</dbReference>
<dbReference type="InterPro" id="IPR020568">
    <property type="entry name" value="Ribosomal_Su5_D2-typ_SF"/>
</dbReference>
<evidence type="ECO:0000256" key="5">
    <source>
        <dbReference type="ARBA" id="ARBA00022516"/>
    </source>
</evidence>
<organism evidence="15 16">
    <name type="scientific">Sneathia vaginalis</name>
    <dbReference type="NCBI Taxonomy" id="187101"/>
    <lineage>
        <taxon>Bacteria</taxon>
        <taxon>Fusobacteriati</taxon>
        <taxon>Fusobacteriota</taxon>
        <taxon>Fusobacteriia</taxon>
        <taxon>Fusobacteriales</taxon>
        <taxon>Leptotrichiaceae</taxon>
        <taxon>Sneathia</taxon>
    </lineage>
</organism>
<evidence type="ECO:0000256" key="11">
    <source>
        <dbReference type="ARBA" id="ARBA00023098"/>
    </source>
</evidence>
<keyword evidence="6" id="KW-0808">Transferase</keyword>
<keyword evidence="7" id="KW-0547">Nucleotide-binding</keyword>
<dbReference type="InterPro" id="IPR013750">
    <property type="entry name" value="GHMP_kinase_C_dom"/>
</dbReference>
<dbReference type="Pfam" id="PF08544">
    <property type="entry name" value="GHMP_kinases_C"/>
    <property type="match status" value="1"/>
</dbReference>
<protein>
    <recommendedName>
        <fullName evidence="3">mevalonate kinase</fullName>
        <ecNumber evidence="3">2.7.1.36</ecNumber>
    </recommendedName>
</protein>
<evidence type="ECO:0000256" key="3">
    <source>
        <dbReference type="ARBA" id="ARBA00012103"/>
    </source>
</evidence>
<dbReference type="InterPro" id="IPR006205">
    <property type="entry name" value="Mev_gal_kin"/>
</dbReference>
<dbReference type="RefSeq" id="WP_046328286.1">
    <property type="nucleotide sequence ID" value="NZ_CP011280.1"/>
</dbReference>
<dbReference type="GO" id="GO:0019287">
    <property type="term" value="P:isopentenyl diphosphate biosynthetic process, mevalonate pathway"/>
    <property type="evidence" value="ECO:0007669"/>
    <property type="project" value="UniProtKB-UniPathway"/>
</dbReference>
<sequence length="262" mass="28699">MQAIAKVILFGEHSVVYGKKALAIPIKELKLRVKKQEGKCYQDEHVEYIKGLVNLKGYLNVQSNIPISRGLGSSAALSIAIARLAGADEKIISTLAEKKAHGNPSGIDSAVISTEKALVFQKGRENIYIDKKIGAYLLIMDSGIQSSTKEAVENVKKLNRMDLIDELGDITEKAIGHFMHDNVYSLGTLMKKAQNILVKLKLSNEKIDRIVKKANYYSLGSKITGSGLGGCVISLFTSKKKANKLRKKIKKEGVVNSWIVSV</sequence>
<dbReference type="UniPathway" id="UPA00057">
    <property type="reaction ID" value="UER00098"/>
</dbReference>
<proteinExistence type="inferred from homology"/>
<dbReference type="InterPro" id="IPR006203">
    <property type="entry name" value="GHMP_knse_ATP-bd_CS"/>
</dbReference>
<evidence type="ECO:0000256" key="4">
    <source>
        <dbReference type="ARBA" id="ARBA00022490"/>
    </source>
</evidence>
<dbReference type="AlphaFoldDB" id="A0A0E3ZBJ4"/>
<comment type="subcellular location">
    <subcellularLocation>
        <location evidence="1">Cytoplasm</location>
    </subcellularLocation>
</comment>
<evidence type="ECO:0000256" key="1">
    <source>
        <dbReference type="ARBA" id="ARBA00004496"/>
    </source>
</evidence>
<evidence type="ECO:0000313" key="15">
    <source>
        <dbReference type="EMBL" id="AKC95180.1"/>
    </source>
</evidence>
<dbReference type="Proteomes" id="UP000033103">
    <property type="component" value="Chromosome"/>
</dbReference>
<dbReference type="InterPro" id="IPR006204">
    <property type="entry name" value="GHMP_kinase_N_dom"/>
</dbReference>
<evidence type="ECO:0000256" key="2">
    <source>
        <dbReference type="ARBA" id="ARBA00006495"/>
    </source>
</evidence>
<name>A0A0E3ZBJ4_9FUSO</name>
<evidence type="ECO:0000313" key="16">
    <source>
        <dbReference type="Proteomes" id="UP000033103"/>
    </source>
</evidence>
<dbReference type="InterPro" id="IPR014721">
    <property type="entry name" value="Ribsml_uS5_D2-typ_fold_subgr"/>
</dbReference>
<evidence type="ECO:0000259" key="14">
    <source>
        <dbReference type="Pfam" id="PF08544"/>
    </source>
</evidence>
<dbReference type="GO" id="GO:0004496">
    <property type="term" value="F:mevalonate kinase activity"/>
    <property type="evidence" value="ECO:0007669"/>
    <property type="project" value="UniProtKB-EC"/>
</dbReference>
<dbReference type="KEGG" id="sns:VC03_01135"/>
<keyword evidence="16" id="KW-1185">Reference proteome</keyword>
<dbReference type="InterPro" id="IPR036554">
    <property type="entry name" value="GHMP_kinase_C_sf"/>
</dbReference>
<keyword evidence="5" id="KW-0444">Lipid biosynthesis</keyword>
<dbReference type="GO" id="GO:0005829">
    <property type="term" value="C:cytosol"/>
    <property type="evidence" value="ECO:0007669"/>
    <property type="project" value="TreeGrafter"/>
</dbReference>
<dbReference type="PRINTS" id="PR00959">
    <property type="entry name" value="MEVGALKINASE"/>
</dbReference>
<dbReference type="STRING" id="187101.VC03_01135"/>
<dbReference type="OrthoDB" id="9764892at2"/>